<evidence type="ECO:0000256" key="1">
    <source>
        <dbReference type="SAM" id="Phobius"/>
    </source>
</evidence>
<reference evidence="2 3" key="1">
    <citation type="submission" date="2015-01" db="EMBL/GenBank/DDBJ databases">
        <title>Evolution of Trichinella species and genotypes.</title>
        <authorList>
            <person name="Korhonen P.K."/>
            <person name="Edoardo P."/>
            <person name="Giuseppe L.R."/>
            <person name="Gasser R.B."/>
        </authorList>
    </citation>
    <scope>NUCLEOTIDE SEQUENCE [LARGE SCALE GENOMIC DNA]</scope>
    <source>
        <strain evidence="2">ISS1980</strain>
    </source>
</reference>
<keyword evidence="1" id="KW-0472">Membrane</keyword>
<dbReference type="Proteomes" id="UP000054843">
    <property type="component" value="Unassembled WGS sequence"/>
</dbReference>
<keyword evidence="3" id="KW-1185">Reference proteome</keyword>
<dbReference type="OrthoDB" id="5934394at2759"/>
<feature type="transmembrane region" description="Helical" evidence="1">
    <location>
        <begin position="21"/>
        <end position="40"/>
    </location>
</feature>
<name>A0A0V1M697_9BILA</name>
<protein>
    <submittedName>
        <fullName evidence="2">Uncharacterized protein</fullName>
    </submittedName>
</protein>
<accession>A0A0V1M697</accession>
<comment type="caution">
    <text evidence="2">The sequence shown here is derived from an EMBL/GenBank/DDBJ whole genome shotgun (WGS) entry which is preliminary data.</text>
</comment>
<evidence type="ECO:0000313" key="3">
    <source>
        <dbReference type="Proteomes" id="UP000054843"/>
    </source>
</evidence>
<proteinExistence type="predicted"/>
<dbReference type="AlphaFoldDB" id="A0A0V1M697"/>
<sequence>MTDMTKFLDSPANFRNANYNGGILGSQVIAILFYTTLWIFPFEECATVDDQLQVTYLISDSEITNSIAKTNDDADNSSENRSKSGLRSSSKSILYCASWRLILMRRIMELCQVCRSKSPDRHSFTSSCWSMYITQVAKNSRLALLIFTAGYGLCNSSATDDYLLPFTY</sequence>
<gene>
    <name evidence="2" type="ORF">T10_4228</name>
</gene>
<keyword evidence="1" id="KW-0812">Transmembrane</keyword>
<dbReference type="EMBL" id="JYDO01000209">
    <property type="protein sequence ID" value="KRZ67132.1"/>
    <property type="molecule type" value="Genomic_DNA"/>
</dbReference>
<organism evidence="2 3">
    <name type="scientific">Trichinella papuae</name>
    <dbReference type="NCBI Taxonomy" id="268474"/>
    <lineage>
        <taxon>Eukaryota</taxon>
        <taxon>Metazoa</taxon>
        <taxon>Ecdysozoa</taxon>
        <taxon>Nematoda</taxon>
        <taxon>Enoplea</taxon>
        <taxon>Dorylaimia</taxon>
        <taxon>Trichinellida</taxon>
        <taxon>Trichinellidae</taxon>
        <taxon>Trichinella</taxon>
    </lineage>
</organism>
<evidence type="ECO:0000313" key="2">
    <source>
        <dbReference type="EMBL" id="KRZ67132.1"/>
    </source>
</evidence>
<keyword evidence="1" id="KW-1133">Transmembrane helix</keyword>